<feature type="compositionally biased region" description="Polar residues" evidence="2">
    <location>
        <begin position="243"/>
        <end position="333"/>
    </location>
</feature>
<feature type="compositionally biased region" description="Acidic residues" evidence="2">
    <location>
        <begin position="199"/>
        <end position="216"/>
    </location>
</feature>
<sequence length="350" mass="38520">MTSGNEKQVGDGSMEDSSHETISGTVDVANKAENDSTEMESSATTIKAETNNSSNAENASVDELAKLRDENTFLKNDRHHLIMRANAEIHRLSIILTERDASIAVAKKSIAGKQKQLDSLYATLQRQEKQITAQAAQITTLQEKQAAKLKKIRLRMNLMVRRNAKRFERQLAENVYEVREWADAVKLLIKQETDSERGTDEEEEVESEDEDEDEDGGQAKGAKDGEMVVIEINDDETAGAEQPTVNEQSAVHQQSDTSEQPIIAPQSTVIEQCASNEQSASKEQSTLNGQPASNEQSAISEQSAVIQQSDTSEQPTIAQQSTVVEQPLTTEQPAASEEHPSKRVKLTEEA</sequence>
<name>A0A9P8K8H4_AURME</name>
<dbReference type="AlphaFoldDB" id="A0A9P8K8H4"/>
<dbReference type="Proteomes" id="UP000767238">
    <property type="component" value="Unassembled WGS sequence"/>
</dbReference>
<feature type="compositionally biased region" description="Basic and acidic residues" evidence="2">
    <location>
        <begin position="336"/>
        <end position="350"/>
    </location>
</feature>
<gene>
    <name evidence="3" type="ORF">KCV03_g4577</name>
</gene>
<evidence type="ECO:0000313" key="3">
    <source>
        <dbReference type="EMBL" id="KAH0222793.1"/>
    </source>
</evidence>
<organism evidence="3 4">
    <name type="scientific">Aureobasidium melanogenum</name>
    <name type="common">Aureobasidium pullulans var. melanogenum</name>
    <dbReference type="NCBI Taxonomy" id="46634"/>
    <lineage>
        <taxon>Eukaryota</taxon>
        <taxon>Fungi</taxon>
        <taxon>Dikarya</taxon>
        <taxon>Ascomycota</taxon>
        <taxon>Pezizomycotina</taxon>
        <taxon>Dothideomycetes</taxon>
        <taxon>Dothideomycetidae</taxon>
        <taxon>Dothideales</taxon>
        <taxon>Saccotheciaceae</taxon>
        <taxon>Aureobasidium</taxon>
    </lineage>
</organism>
<comment type="caution">
    <text evidence="3">The sequence shown here is derived from an EMBL/GenBank/DDBJ whole genome shotgun (WGS) entry which is preliminary data.</text>
</comment>
<evidence type="ECO:0000256" key="2">
    <source>
        <dbReference type="SAM" id="MobiDB-lite"/>
    </source>
</evidence>
<keyword evidence="1" id="KW-0175">Coiled coil</keyword>
<evidence type="ECO:0000313" key="4">
    <source>
        <dbReference type="Proteomes" id="UP000767238"/>
    </source>
</evidence>
<proteinExistence type="predicted"/>
<feature type="non-terminal residue" evidence="3">
    <location>
        <position position="350"/>
    </location>
</feature>
<dbReference type="EMBL" id="JAHFYH010000027">
    <property type="protein sequence ID" value="KAH0222793.1"/>
    <property type="molecule type" value="Genomic_DNA"/>
</dbReference>
<protein>
    <submittedName>
        <fullName evidence="3">Uncharacterized protein</fullName>
    </submittedName>
</protein>
<dbReference type="OrthoDB" id="3929871at2759"/>
<feature type="region of interest" description="Disordered" evidence="2">
    <location>
        <begin position="192"/>
        <end position="350"/>
    </location>
</feature>
<feature type="region of interest" description="Disordered" evidence="2">
    <location>
        <begin position="1"/>
        <end position="60"/>
    </location>
</feature>
<accession>A0A9P8K8H4</accession>
<reference evidence="3" key="2">
    <citation type="submission" date="2021-08" db="EMBL/GenBank/DDBJ databases">
        <authorList>
            <person name="Gostincar C."/>
            <person name="Sun X."/>
            <person name="Song Z."/>
            <person name="Gunde-Cimerman N."/>
        </authorList>
    </citation>
    <scope>NUCLEOTIDE SEQUENCE</scope>
    <source>
        <strain evidence="3">EXF-8016</strain>
    </source>
</reference>
<evidence type="ECO:0000256" key="1">
    <source>
        <dbReference type="SAM" id="Coils"/>
    </source>
</evidence>
<reference evidence="3" key="1">
    <citation type="journal article" date="2021" name="J Fungi (Basel)">
        <title>Virulence traits and population genomics of the black yeast Aureobasidium melanogenum.</title>
        <authorList>
            <person name="Cernosa A."/>
            <person name="Sun X."/>
            <person name="Gostincar C."/>
            <person name="Fang C."/>
            <person name="Gunde-Cimerman N."/>
            <person name="Song Z."/>
        </authorList>
    </citation>
    <scope>NUCLEOTIDE SEQUENCE</scope>
    <source>
        <strain evidence="3">EXF-8016</strain>
    </source>
</reference>
<feature type="compositionally biased region" description="Low complexity" evidence="2">
    <location>
        <begin position="48"/>
        <end position="59"/>
    </location>
</feature>
<feature type="coiled-coil region" evidence="1">
    <location>
        <begin position="110"/>
        <end position="144"/>
    </location>
</feature>